<proteinExistence type="predicted"/>
<dbReference type="PANTHER" id="PTHR43674:SF16">
    <property type="entry name" value="CARBON-NITROGEN FAMILY, PUTATIVE (AFU_ORTHOLOGUE AFUA_5G02350)-RELATED"/>
    <property type="match status" value="1"/>
</dbReference>
<dbReference type="AlphaFoldDB" id="A0A086ZRZ2"/>
<dbReference type="InterPro" id="IPR050345">
    <property type="entry name" value="Aliph_Amidase/BUP"/>
</dbReference>
<comment type="caution">
    <text evidence="3">The sequence shown here is derived from an EMBL/GenBank/DDBJ whole genome shotgun (WGS) entry which is preliminary data.</text>
</comment>
<dbReference type="InterPro" id="IPR036526">
    <property type="entry name" value="C-N_Hydrolase_sf"/>
</dbReference>
<keyword evidence="4" id="KW-1185">Reference proteome</keyword>
<keyword evidence="1 3" id="KW-0378">Hydrolase</keyword>
<dbReference type="EMBL" id="JGYQ01000002">
    <property type="protein sequence ID" value="KFI49292.1"/>
    <property type="molecule type" value="Genomic_DNA"/>
</dbReference>
<dbReference type="InterPro" id="IPR003010">
    <property type="entry name" value="C-N_Hydrolase"/>
</dbReference>
<dbReference type="Gene3D" id="3.60.110.10">
    <property type="entry name" value="Carbon-nitrogen hydrolase"/>
    <property type="match status" value="1"/>
</dbReference>
<dbReference type="EC" id="3.5.1.53" evidence="3"/>
<evidence type="ECO:0000256" key="1">
    <source>
        <dbReference type="ARBA" id="ARBA00022801"/>
    </source>
</evidence>
<protein>
    <submittedName>
        <fullName evidence="3">Putative amidohydrolase</fullName>
        <ecNumber evidence="3">3.5.1.53</ecNumber>
    </submittedName>
</protein>
<accession>A0A086ZRZ2</accession>
<dbReference type="SUPFAM" id="SSF56317">
    <property type="entry name" value="Carbon-nitrogen hydrolase"/>
    <property type="match status" value="1"/>
</dbReference>
<name>A0A086ZRZ2_9BIFI</name>
<evidence type="ECO:0000259" key="2">
    <source>
        <dbReference type="PROSITE" id="PS50263"/>
    </source>
</evidence>
<sequence>MRRVLSQPHRSRYDTGMKIALAQMGMTRSIEDNLKTSLAMIADAADSHADMVVFPEIQFSPFFPQYPASSSPLDAGGYAMRLDDPAIEAIRKACADRRIMACPNAYLMEPDGRRIDATLVIGADGSLLGRQGMVHIAQAACFYEQDYYAPDDAIRVIATPFGTIGVCVCFDRHYPETIRTLALRGADLVVIPTANTSAEPEEMFLQEVRVQAFQNSVNIAMCNRVGVEGAMSFDGRSVIVGPDGKVLALAGEKPCLLTADIDLDAAKAMRNDKPYTSLRRPELYA</sequence>
<dbReference type="Pfam" id="PF00795">
    <property type="entry name" value="CN_hydrolase"/>
    <property type="match status" value="1"/>
</dbReference>
<feature type="domain" description="CN hydrolase" evidence="2">
    <location>
        <begin position="17"/>
        <end position="263"/>
    </location>
</feature>
<dbReference type="CDD" id="cd07197">
    <property type="entry name" value="nitrilase"/>
    <property type="match status" value="1"/>
</dbReference>
<evidence type="ECO:0000313" key="4">
    <source>
        <dbReference type="Proteomes" id="UP000029093"/>
    </source>
</evidence>
<reference evidence="3 4" key="1">
    <citation type="submission" date="2014-03" db="EMBL/GenBank/DDBJ databases">
        <title>Genomics of Bifidobacteria.</title>
        <authorList>
            <person name="Ventura M."/>
            <person name="Milani C."/>
            <person name="Lugli G.A."/>
        </authorList>
    </citation>
    <scope>NUCLEOTIDE SEQUENCE [LARGE SCALE GENOMIC DNA]</scope>
    <source>
        <strain evidence="3 4">LMG 10736</strain>
    </source>
</reference>
<dbReference type="Proteomes" id="UP000029093">
    <property type="component" value="Unassembled WGS sequence"/>
</dbReference>
<dbReference type="PANTHER" id="PTHR43674">
    <property type="entry name" value="NITRILASE C965.09-RELATED"/>
    <property type="match status" value="1"/>
</dbReference>
<dbReference type="GO" id="GO:0050126">
    <property type="term" value="F:N-carbamoylputrescine amidase activity"/>
    <property type="evidence" value="ECO:0007669"/>
    <property type="project" value="UniProtKB-EC"/>
</dbReference>
<gene>
    <name evidence="3" type="ORF">BBOU_0155</name>
</gene>
<dbReference type="PROSITE" id="PS50263">
    <property type="entry name" value="CN_HYDROLASE"/>
    <property type="match status" value="1"/>
</dbReference>
<evidence type="ECO:0000313" key="3">
    <source>
        <dbReference type="EMBL" id="KFI49292.1"/>
    </source>
</evidence>
<organism evidence="3 4">
    <name type="scientific">Bifidobacterium boum</name>
    <dbReference type="NCBI Taxonomy" id="78343"/>
    <lineage>
        <taxon>Bacteria</taxon>
        <taxon>Bacillati</taxon>
        <taxon>Actinomycetota</taxon>
        <taxon>Actinomycetes</taxon>
        <taxon>Bifidobacteriales</taxon>
        <taxon>Bifidobacteriaceae</taxon>
        <taxon>Bifidobacterium</taxon>
    </lineage>
</organism>